<dbReference type="PANTHER" id="PTHR30346:SF28">
    <property type="entry name" value="HTH-TYPE TRANSCRIPTIONAL REGULATOR CYNR"/>
    <property type="match status" value="1"/>
</dbReference>
<dbReference type="Gene3D" id="1.10.10.10">
    <property type="entry name" value="Winged helix-like DNA-binding domain superfamily/Winged helix DNA-binding domain"/>
    <property type="match status" value="1"/>
</dbReference>
<feature type="domain" description="HTH lysR-type" evidence="5">
    <location>
        <begin position="1"/>
        <end position="58"/>
    </location>
</feature>
<evidence type="ECO:0000313" key="6">
    <source>
        <dbReference type="EMBL" id="TEB08866.1"/>
    </source>
</evidence>
<dbReference type="InterPro" id="IPR036390">
    <property type="entry name" value="WH_DNA-bd_sf"/>
</dbReference>
<dbReference type="GO" id="GO:0032993">
    <property type="term" value="C:protein-DNA complex"/>
    <property type="evidence" value="ECO:0007669"/>
    <property type="project" value="TreeGrafter"/>
</dbReference>
<dbReference type="Gene3D" id="3.40.190.290">
    <property type="match status" value="1"/>
</dbReference>
<keyword evidence="3" id="KW-0238">DNA-binding</keyword>
<dbReference type="Proteomes" id="UP000297597">
    <property type="component" value="Unassembled WGS sequence"/>
</dbReference>
<dbReference type="GO" id="GO:0003677">
    <property type="term" value="F:DNA binding"/>
    <property type="evidence" value="ECO:0007669"/>
    <property type="project" value="UniProtKB-KW"/>
</dbReference>
<dbReference type="EMBL" id="QFFZ01000072">
    <property type="protein sequence ID" value="TEB08866.1"/>
    <property type="molecule type" value="Genomic_DNA"/>
</dbReference>
<protein>
    <submittedName>
        <fullName evidence="6">HTH-type transcriptional regulator GltC</fullName>
    </submittedName>
</protein>
<dbReference type="RefSeq" id="WP_134215835.1">
    <property type="nucleotide sequence ID" value="NZ_QFFZ01000072.1"/>
</dbReference>
<keyword evidence="7" id="KW-1185">Reference proteome</keyword>
<evidence type="ECO:0000256" key="2">
    <source>
        <dbReference type="ARBA" id="ARBA00023015"/>
    </source>
</evidence>
<sequence>MNLYQLYYFRTLSKLEHYTKAAAQLSMTQPSLSHAISSLESELGVLLFEKQGRNVVLTKYGKLFLPYVENAINELEAGIKKIKEMTGDNTGVISIAFIYTLSSHFIPNLIASFKKDEKNRNIKFLLQEGVTTTEECTAALIRGLKDEKFDLVFVSLIPEDPSIEFIPVCEQKLVALIPNDCPLASHVTIDLKDTEPYSLIHYTHKTGLKQEINRLFEKVNIVPKVYCEVEDEISMAGLVAVNMGIAIVPDSPTFHNFNIKILPISNPNYTRVIYLGYMKNRFLAPPVQRFKNFITNNARDLM</sequence>
<accession>A0A4Y7RJ82</accession>
<comment type="caution">
    <text evidence="6">The sequence shown here is derived from an EMBL/GenBank/DDBJ whole genome shotgun (WGS) entry which is preliminary data.</text>
</comment>
<evidence type="ECO:0000256" key="1">
    <source>
        <dbReference type="ARBA" id="ARBA00009437"/>
    </source>
</evidence>
<dbReference type="PANTHER" id="PTHR30346">
    <property type="entry name" value="TRANSCRIPTIONAL DUAL REGULATOR HCAR-RELATED"/>
    <property type="match status" value="1"/>
</dbReference>
<evidence type="ECO:0000313" key="7">
    <source>
        <dbReference type="Proteomes" id="UP000297597"/>
    </source>
</evidence>
<dbReference type="InterPro" id="IPR036388">
    <property type="entry name" value="WH-like_DNA-bd_sf"/>
</dbReference>
<dbReference type="OrthoDB" id="9803714at2"/>
<dbReference type="Pfam" id="PF03466">
    <property type="entry name" value="LysR_substrate"/>
    <property type="match status" value="1"/>
</dbReference>
<evidence type="ECO:0000259" key="5">
    <source>
        <dbReference type="PROSITE" id="PS50931"/>
    </source>
</evidence>
<dbReference type="PROSITE" id="PS50931">
    <property type="entry name" value="HTH_LYSR"/>
    <property type="match status" value="1"/>
</dbReference>
<dbReference type="AlphaFoldDB" id="A0A4Y7RJ82"/>
<dbReference type="PRINTS" id="PR00039">
    <property type="entry name" value="HTHLYSR"/>
</dbReference>
<keyword evidence="4" id="KW-0804">Transcription</keyword>
<reference evidence="6 7" key="1">
    <citation type="journal article" date="2018" name="Environ. Microbiol.">
        <title>Novel energy conservation strategies and behaviour of Pelotomaculum schinkii driving syntrophic propionate catabolism.</title>
        <authorList>
            <person name="Hidalgo-Ahumada C.A.P."/>
            <person name="Nobu M.K."/>
            <person name="Narihiro T."/>
            <person name="Tamaki H."/>
            <person name="Liu W.T."/>
            <person name="Kamagata Y."/>
            <person name="Stams A.J.M."/>
            <person name="Imachi H."/>
            <person name="Sousa D.Z."/>
        </authorList>
    </citation>
    <scope>NUCLEOTIDE SEQUENCE [LARGE SCALE GENOMIC DNA]</scope>
    <source>
        <strain evidence="6 7">MGP</strain>
    </source>
</reference>
<dbReference type="InterPro" id="IPR005119">
    <property type="entry name" value="LysR_subst-bd"/>
</dbReference>
<name>A0A4Y7RJ82_9FIRM</name>
<dbReference type="GO" id="GO:0003700">
    <property type="term" value="F:DNA-binding transcription factor activity"/>
    <property type="evidence" value="ECO:0007669"/>
    <property type="project" value="InterPro"/>
</dbReference>
<gene>
    <name evidence="6" type="primary">gltC_3</name>
    <name evidence="6" type="ORF">Pmgp_03566</name>
</gene>
<dbReference type="SUPFAM" id="SSF53850">
    <property type="entry name" value="Periplasmic binding protein-like II"/>
    <property type="match status" value="1"/>
</dbReference>
<proteinExistence type="inferred from homology"/>
<evidence type="ECO:0000256" key="4">
    <source>
        <dbReference type="ARBA" id="ARBA00023163"/>
    </source>
</evidence>
<organism evidence="6 7">
    <name type="scientific">Pelotomaculum propionicicum</name>
    <dbReference type="NCBI Taxonomy" id="258475"/>
    <lineage>
        <taxon>Bacteria</taxon>
        <taxon>Bacillati</taxon>
        <taxon>Bacillota</taxon>
        <taxon>Clostridia</taxon>
        <taxon>Eubacteriales</taxon>
        <taxon>Desulfotomaculaceae</taxon>
        <taxon>Pelotomaculum</taxon>
    </lineage>
</organism>
<dbReference type="SUPFAM" id="SSF46785">
    <property type="entry name" value="Winged helix' DNA-binding domain"/>
    <property type="match status" value="1"/>
</dbReference>
<dbReference type="Pfam" id="PF00126">
    <property type="entry name" value="HTH_1"/>
    <property type="match status" value="1"/>
</dbReference>
<dbReference type="InterPro" id="IPR000847">
    <property type="entry name" value="LysR_HTH_N"/>
</dbReference>
<dbReference type="FunFam" id="1.10.10.10:FF:000001">
    <property type="entry name" value="LysR family transcriptional regulator"/>
    <property type="match status" value="1"/>
</dbReference>
<keyword evidence="2" id="KW-0805">Transcription regulation</keyword>
<comment type="similarity">
    <text evidence="1">Belongs to the LysR transcriptional regulatory family.</text>
</comment>
<evidence type="ECO:0000256" key="3">
    <source>
        <dbReference type="ARBA" id="ARBA00023125"/>
    </source>
</evidence>